<evidence type="ECO:0000256" key="2">
    <source>
        <dbReference type="SAM" id="SignalP"/>
    </source>
</evidence>
<name>A0ABU1TJI0_9FLAO</name>
<keyword evidence="1 2" id="KW-0732">Signal</keyword>
<evidence type="ECO:0000313" key="4">
    <source>
        <dbReference type="EMBL" id="MDR6966135.1"/>
    </source>
</evidence>
<feature type="chain" id="PRO_5045960509" description="Secretion system C-terminal sorting domain-containing protein" evidence="2">
    <location>
        <begin position="22"/>
        <end position="529"/>
    </location>
</feature>
<sequence length="529" mass="58686">MKRSLYITLLSFLLCTVTTEAQTCDFYMDSARSGNNILLATRQNTVGNTIGKVVLTKLDASGSEIWAVAYNQSDEVKKVILHEDGSNFCFLEIHYYNGMHISKIDMQTGALLWQSQQFLKSTLYSDVVRVLVRKSEIILICSNLTEVNNISGGHLIYKISKGAAPVTELIHQWSGTFLGNLVQDSKENIIYGYAYNFNQTVVPHIRKINGYNFDAPMWDKEYNTTISPNLMELDELLMDAQDNLYLVSGADDIDVFKVDSNNGNQIWGLNSVNSSVYGSRMAYAKFYDGHLYMSLEHTTVGASTSYFAVKKINTETGTQAWTGTAPQMTIPPLGPNFPNYQAASHFDIGCDGSIYATGYCGSYGYENGGWAVMKINGTTGAKIAEKIVDNDMQLDALSNGYAAFVMNDEPLFIGNKQNGSVVARAIVRTDTDLNDNGIMLSPCAVLSVEDLTKSNIKLYPNPATDVVNISLEDNKTIKSILLYAVDGRKMGSWEDHQNNITIASYPTGVYIMKLTDSDNKVFYRKIIKK</sequence>
<protein>
    <recommendedName>
        <fullName evidence="3">Secretion system C-terminal sorting domain-containing protein</fullName>
    </recommendedName>
</protein>
<accession>A0ABU1TJI0</accession>
<reference evidence="4 5" key="1">
    <citation type="submission" date="2023-07" db="EMBL/GenBank/DDBJ databases">
        <title>Sorghum-associated microbial communities from plants grown in Nebraska, USA.</title>
        <authorList>
            <person name="Schachtman D."/>
        </authorList>
    </citation>
    <scope>NUCLEOTIDE SEQUENCE [LARGE SCALE GENOMIC DNA]</scope>
    <source>
        <strain evidence="4 5">3773</strain>
    </source>
</reference>
<dbReference type="Proteomes" id="UP001255185">
    <property type="component" value="Unassembled WGS sequence"/>
</dbReference>
<organism evidence="4 5">
    <name type="scientific">Flavobacterium arsenatis</name>
    <dbReference type="NCBI Taxonomy" id="1484332"/>
    <lineage>
        <taxon>Bacteria</taxon>
        <taxon>Pseudomonadati</taxon>
        <taxon>Bacteroidota</taxon>
        <taxon>Flavobacteriia</taxon>
        <taxon>Flavobacteriales</taxon>
        <taxon>Flavobacteriaceae</taxon>
        <taxon>Flavobacterium</taxon>
    </lineage>
</organism>
<dbReference type="InterPro" id="IPR026444">
    <property type="entry name" value="Secre_tail"/>
</dbReference>
<proteinExistence type="predicted"/>
<evidence type="ECO:0000313" key="5">
    <source>
        <dbReference type="Proteomes" id="UP001255185"/>
    </source>
</evidence>
<dbReference type="SUPFAM" id="SSF50998">
    <property type="entry name" value="Quinoprotein alcohol dehydrogenase-like"/>
    <property type="match status" value="1"/>
</dbReference>
<dbReference type="RefSeq" id="WP_310023588.1">
    <property type="nucleotide sequence ID" value="NZ_JAVDVI010000001.1"/>
</dbReference>
<comment type="caution">
    <text evidence="4">The sequence shown here is derived from an EMBL/GenBank/DDBJ whole genome shotgun (WGS) entry which is preliminary data.</text>
</comment>
<dbReference type="EMBL" id="JAVDVI010000001">
    <property type="protein sequence ID" value="MDR6966135.1"/>
    <property type="molecule type" value="Genomic_DNA"/>
</dbReference>
<dbReference type="NCBIfam" id="TIGR04183">
    <property type="entry name" value="Por_Secre_tail"/>
    <property type="match status" value="1"/>
</dbReference>
<evidence type="ECO:0000259" key="3">
    <source>
        <dbReference type="Pfam" id="PF18962"/>
    </source>
</evidence>
<dbReference type="InterPro" id="IPR011047">
    <property type="entry name" value="Quinoprotein_ADH-like_sf"/>
</dbReference>
<dbReference type="Pfam" id="PF18962">
    <property type="entry name" value="Por_Secre_tail"/>
    <property type="match status" value="1"/>
</dbReference>
<feature type="signal peptide" evidence="2">
    <location>
        <begin position="1"/>
        <end position="21"/>
    </location>
</feature>
<feature type="domain" description="Secretion system C-terminal sorting" evidence="3">
    <location>
        <begin position="458"/>
        <end position="527"/>
    </location>
</feature>
<keyword evidence="5" id="KW-1185">Reference proteome</keyword>
<gene>
    <name evidence="4" type="ORF">J2X31_000128</name>
</gene>
<evidence type="ECO:0000256" key="1">
    <source>
        <dbReference type="ARBA" id="ARBA00022729"/>
    </source>
</evidence>